<dbReference type="Gene3D" id="2.40.70.10">
    <property type="entry name" value="Acid Proteases"/>
    <property type="match status" value="2"/>
</dbReference>
<dbReference type="InterPro" id="IPR033121">
    <property type="entry name" value="PEPTIDASE_A1"/>
</dbReference>
<accession>A0AAD8VDI3</accession>
<sequence>MAAAVPNLRFGCAQINHLTFRTNESGIAGFGRGPLSLPSQLKVARFSHCFTTIVEGKPSPVFLGTLDNLQAQATGQIKATPFVPNPRSPLYYLSLKGITVGKTRLPFNASVFALKADGSGGTFTDTGTALTSFPEAVLEALRKAFVSQVPLPVEEGENICFSTSQNKKLPAVPKLIFHLEGADWDLPRENYMLDIDNEDGSGQLCLMIVSSGEGSSRTTIGNFQQQNMHIVYDLEANMMFFVPARCDKL</sequence>
<evidence type="ECO:0000256" key="5">
    <source>
        <dbReference type="ARBA" id="ARBA00023180"/>
    </source>
</evidence>
<keyword evidence="2" id="KW-0645">Protease</keyword>
<dbReference type="EMBL" id="JAUUTY010000007">
    <property type="protein sequence ID" value="KAK1603692.1"/>
    <property type="molecule type" value="Genomic_DNA"/>
</dbReference>
<dbReference type="PROSITE" id="PS51767">
    <property type="entry name" value="PEPTIDASE_A1"/>
    <property type="match status" value="1"/>
</dbReference>
<dbReference type="InterPro" id="IPR051708">
    <property type="entry name" value="Plant_Aspart_Prot_A1"/>
</dbReference>
<evidence type="ECO:0000256" key="2">
    <source>
        <dbReference type="ARBA" id="ARBA00022670"/>
    </source>
</evidence>
<evidence type="ECO:0000256" key="1">
    <source>
        <dbReference type="ARBA" id="ARBA00007447"/>
    </source>
</evidence>
<dbReference type="AlphaFoldDB" id="A0AAD8VDI3"/>
<name>A0AAD8VDI3_LOLMU</name>
<evidence type="ECO:0000313" key="8">
    <source>
        <dbReference type="Proteomes" id="UP001231189"/>
    </source>
</evidence>
<dbReference type="CDD" id="cd05476">
    <property type="entry name" value="pepsin_A_like_plant"/>
    <property type="match status" value="1"/>
</dbReference>
<dbReference type="GO" id="GO:0005576">
    <property type="term" value="C:extracellular region"/>
    <property type="evidence" value="ECO:0007669"/>
    <property type="project" value="TreeGrafter"/>
</dbReference>
<dbReference type="Pfam" id="PF14541">
    <property type="entry name" value="TAXi_C"/>
    <property type="match status" value="1"/>
</dbReference>
<dbReference type="InterPro" id="IPR032799">
    <property type="entry name" value="TAXi_C"/>
</dbReference>
<protein>
    <recommendedName>
        <fullName evidence="6">Peptidase A1 domain-containing protein</fullName>
    </recommendedName>
</protein>
<gene>
    <name evidence="7" type="ORF">QYE76_027365</name>
</gene>
<dbReference type="Pfam" id="PF14543">
    <property type="entry name" value="TAXi_N"/>
    <property type="match status" value="1"/>
</dbReference>
<organism evidence="7 8">
    <name type="scientific">Lolium multiflorum</name>
    <name type="common">Italian ryegrass</name>
    <name type="synonym">Lolium perenne subsp. multiflorum</name>
    <dbReference type="NCBI Taxonomy" id="4521"/>
    <lineage>
        <taxon>Eukaryota</taxon>
        <taxon>Viridiplantae</taxon>
        <taxon>Streptophyta</taxon>
        <taxon>Embryophyta</taxon>
        <taxon>Tracheophyta</taxon>
        <taxon>Spermatophyta</taxon>
        <taxon>Magnoliopsida</taxon>
        <taxon>Liliopsida</taxon>
        <taxon>Poales</taxon>
        <taxon>Poaceae</taxon>
        <taxon>BOP clade</taxon>
        <taxon>Pooideae</taxon>
        <taxon>Poodae</taxon>
        <taxon>Poeae</taxon>
        <taxon>Poeae Chloroplast Group 2 (Poeae type)</taxon>
        <taxon>Loliodinae</taxon>
        <taxon>Loliinae</taxon>
        <taxon>Lolium</taxon>
    </lineage>
</organism>
<dbReference type="PANTHER" id="PTHR47967">
    <property type="entry name" value="OS07G0603500 PROTEIN-RELATED"/>
    <property type="match status" value="1"/>
</dbReference>
<dbReference type="PANTHER" id="PTHR47967:SF35">
    <property type="entry name" value="PEPTIDASE A1 DOMAIN-CONTAINING PROTEIN"/>
    <property type="match status" value="1"/>
</dbReference>
<evidence type="ECO:0000256" key="3">
    <source>
        <dbReference type="ARBA" id="ARBA00022750"/>
    </source>
</evidence>
<dbReference type="InterPro" id="IPR021109">
    <property type="entry name" value="Peptidase_aspartic_dom_sf"/>
</dbReference>
<keyword evidence="4" id="KW-0378">Hydrolase</keyword>
<evidence type="ECO:0000313" key="7">
    <source>
        <dbReference type="EMBL" id="KAK1603692.1"/>
    </source>
</evidence>
<reference evidence="7" key="1">
    <citation type="submission" date="2023-07" db="EMBL/GenBank/DDBJ databases">
        <title>A chromosome-level genome assembly of Lolium multiflorum.</title>
        <authorList>
            <person name="Chen Y."/>
            <person name="Copetti D."/>
            <person name="Kolliker R."/>
            <person name="Studer B."/>
        </authorList>
    </citation>
    <scope>NUCLEOTIDE SEQUENCE</scope>
    <source>
        <strain evidence="7">02402/16</strain>
        <tissue evidence="7">Leaf</tissue>
    </source>
</reference>
<dbReference type="InterPro" id="IPR032861">
    <property type="entry name" value="TAXi_N"/>
</dbReference>
<comment type="caution">
    <text evidence="7">The sequence shown here is derived from an EMBL/GenBank/DDBJ whole genome shotgun (WGS) entry which is preliminary data.</text>
</comment>
<proteinExistence type="inferred from homology"/>
<keyword evidence="3" id="KW-0064">Aspartyl protease</keyword>
<comment type="similarity">
    <text evidence="1">Belongs to the peptidase A1 family.</text>
</comment>
<dbReference type="SUPFAM" id="SSF50630">
    <property type="entry name" value="Acid proteases"/>
    <property type="match status" value="1"/>
</dbReference>
<evidence type="ECO:0000256" key="4">
    <source>
        <dbReference type="ARBA" id="ARBA00022801"/>
    </source>
</evidence>
<dbReference type="GO" id="GO:0006508">
    <property type="term" value="P:proteolysis"/>
    <property type="evidence" value="ECO:0007669"/>
    <property type="project" value="UniProtKB-KW"/>
</dbReference>
<dbReference type="InterPro" id="IPR034161">
    <property type="entry name" value="Pepsin-like_plant"/>
</dbReference>
<dbReference type="GO" id="GO:0004190">
    <property type="term" value="F:aspartic-type endopeptidase activity"/>
    <property type="evidence" value="ECO:0007669"/>
    <property type="project" value="UniProtKB-KW"/>
</dbReference>
<keyword evidence="5" id="KW-0325">Glycoprotein</keyword>
<keyword evidence="8" id="KW-1185">Reference proteome</keyword>
<feature type="domain" description="Peptidase A1" evidence="6">
    <location>
        <begin position="1"/>
        <end position="242"/>
    </location>
</feature>
<evidence type="ECO:0000259" key="6">
    <source>
        <dbReference type="PROSITE" id="PS51767"/>
    </source>
</evidence>
<dbReference type="Proteomes" id="UP001231189">
    <property type="component" value="Unassembled WGS sequence"/>
</dbReference>